<proteinExistence type="predicted"/>
<feature type="compositionally biased region" description="Polar residues" evidence="1">
    <location>
        <begin position="59"/>
        <end position="75"/>
    </location>
</feature>
<organism evidence="3 4">
    <name type="scientific">Paenibacillus tundrae</name>
    <dbReference type="NCBI Taxonomy" id="528187"/>
    <lineage>
        <taxon>Bacteria</taxon>
        <taxon>Bacillati</taxon>
        <taxon>Bacillota</taxon>
        <taxon>Bacilli</taxon>
        <taxon>Bacillales</taxon>
        <taxon>Paenibacillaceae</taxon>
        <taxon>Paenibacillus</taxon>
    </lineage>
</organism>
<accession>A0ABT9WI15</accession>
<comment type="caution">
    <text evidence="3">The sequence shown here is derived from an EMBL/GenBank/DDBJ whole genome shotgun (WGS) entry which is preliminary data.</text>
</comment>
<dbReference type="Proteomes" id="UP001233836">
    <property type="component" value="Unassembled WGS sequence"/>
</dbReference>
<evidence type="ECO:0000313" key="3">
    <source>
        <dbReference type="EMBL" id="MDQ0172833.1"/>
    </source>
</evidence>
<protein>
    <submittedName>
        <fullName evidence="3">Phage infection (PIP) family protein YhgE</fullName>
    </submittedName>
</protein>
<evidence type="ECO:0000256" key="2">
    <source>
        <dbReference type="SAM" id="SignalP"/>
    </source>
</evidence>
<keyword evidence="2" id="KW-0732">Signal</keyword>
<feature type="region of interest" description="Disordered" evidence="1">
    <location>
        <begin position="24"/>
        <end position="75"/>
    </location>
</feature>
<dbReference type="EMBL" id="JAUSTI010000014">
    <property type="protein sequence ID" value="MDQ0172833.1"/>
    <property type="molecule type" value="Genomic_DNA"/>
</dbReference>
<dbReference type="PROSITE" id="PS51257">
    <property type="entry name" value="PROKAR_LIPOPROTEIN"/>
    <property type="match status" value="1"/>
</dbReference>
<evidence type="ECO:0000313" key="4">
    <source>
        <dbReference type="Proteomes" id="UP001233836"/>
    </source>
</evidence>
<evidence type="ECO:0000256" key="1">
    <source>
        <dbReference type="SAM" id="MobiDB-lite"/>
    </source>
</evidence>
<sequence length="200" mass="22187">MKKLILVLSAFIVVSVLSACNATTKARETAPASTESTEDIESTAATEAENTDVAKEEVSTTSAVEQSEQNDQIEQASVDWKSKVNELADSNLSPTAKAEATEKLAREYKPTTDELEEFKYHVLQEFISFKYLEDGSNAEYMLNNLFQAIVLEHHDVSVVRDFALAFYHNTKNVFTGAEAVDSDSVKAYEELLFKAINDGR</sequence>
<gene>
    <name evidence="3" type="ORF">J2T19_004324</name>
</gene>
<name>A0ABT9WI15_9BACL</name>
<dbReference type="RefSeq" id="WP_307219324.1">
    <property type="nucleotide sequence ID" value="NZ_JAUSTI010000014.1"/>
</dbReference>
<reference evidence="3 4" key="1">
    <citation type="submission" date="2023-07" db="EMBL/GenBank/DDBJ databases">
        <title>Sorghum-associated microbial communities from plants grown in Nebraska, USA.</title>
        <authorList>
            <person name="Schachtman D."/>
        </authorList>
    </citation>
    <scope>NUCLEOTIDE SEQUENCE [LARGE SCALE GENOMIC DNA]</scope>
    <source>
        <strain evidence="3 4">DS1314</strain>
    </source>
</reference>
<keyword evidence="4" id="KW-1185">Reference proteome</keyword>
<feature type="chain" id="PRO_5046038641" evidence="2">
    <location>
        <begin position="20"/>
        <end position="200"/>
    </location>
</feature>
<feature type="signal peptide" evidence="2">
    <location>
        <begin position="1"/>
        <end position="19"/>
    </location>
</feature>